<evidence type="ECO:0000259" key="3">
    <source>
        <dbReference type="PROSITE" id="PS50835"/>
    </source>
</evidence>
<keyword evidence="1" id="KW-1015">Disulfide bond</keyword>
<keyword evidence="2" id="KW-0393">Immunoglobulin domain</keyword>
<feature type="domain" description="Ig-like" evidence="3">
    <location>
        <begin position="10"/>
        <end position="98"/>
    </location>
</feature>
<dbReference type="SUPFAM" id="SSF48726">
    <property type="entry name" value="Immunoglobulin"/>
    <property type="match status" value="1"/>
</dbReference>
<reference evidence="4" key="3">
    <citation type="submission" date="2025-09" db="UniProtKB">
        <authorList>
            <consortium name="Ensembl"/>
        </authorList>
    </citation>
    <scope>IDENTIFICATION</scope>
</reference>
<dbReference type="PANTHER" id="PTHR47633">
    <property type="entry name" value="IMMUNOGLOBULIN"/>
    <property type="match status" value="1"/>
</dbReference>
<dbReference type="Gene3D" id="2.60.40.10">
    <property type="entry name" value="Immunoglobulins"/>
    <property type="match status" value="1"/>
</dbReference>
<sequence>GGDGKAKMRPVFKEVFKNQSADLHGTLNLLCVVDGKASSVRWLKNGQPITNDQRCRIKTSENGECKLVIKNLVSSDSGIYTCEAVNKFGMTSYNGNITVVQSLQPAPLAQKPSRVRTIFILVSISNPVNINKYHHREAPKPDGAASKADKVQTAALQPQKKLLTVKGE</sequence>
<dbReference type="FunFam" id="2.60.40.10:FF:000032">
    <property type="entry name" value="palladin isoform X1"/>
    <property type="match status" value="1"/>
</dbReference>
<keyword evidence="5" id="KW-1185">Reference proteome</keyword>
<dbReference type="SMART" id="SM00408">
    <property type="entry name" value="IGc2"/>
    <property type="match status" value="1"/>
</dbReference>
<evidence type="ECO:0000313" key="5">
    <source>
        <dbReference type="Proteomes" id="UP000694680"/>
    </source>
</evidence>
<dbReference type="Pfam" id="PF07679">
    <property type="entry name" value="I-set"/>
    <property type="match status" value="1"/>
</dbReference>
<evidence type="ECO:0000256" key="1">
    <source>
        <dbReference type="ARBA" id="ARBA00023157"/>
    </source>
</evidence>
<dbReference type="InterPro" id="IPR036179">
    <property type="entry name" value="Ig-like_dom_sf"/>
</dbReference>
<dbReference type="InterPro" id="IPR003599">
    <property type="entry name" value="Ig_sub"/>
</dbReference>
<dbReference type="Proteomes" id="UP000694680">
    <property type="component" value="Chromosome 4"/>
</dbReference>
<reference evidence="4" key="2">
    <citation type="submission" date="2025-08" db="UniProtKB">
        <authorList>
            <consortium name="Ensembl"/>
        </authorList>
    </citation>
    <scope>IDENTIFICATION</scope>
</reference>
<reference evidence="4" key="1">
    <citation type="submission" date="2020-06" db="EMBL/GenBank/DDBJ databases">
        <authorList>
            <consortium name="Wellcome Sanger Institute Data Sharing"/>
        </authorList>
    </citation>
    <scope>NUCLEOTIDE SEQUENCE [LARGE SCALE GENOMIC DNA]</scope>
</reference>
<dbReference type="PROSITE" id="PS50835">
    <property type="entry name" value="IG_LIKE"/>
    <property type="match status" value="1"/>
</dbReference>
<dbReference type="InterPro" id="IPR007110">
    <property type="entry name" value="Ig-like_dom"/>
</dbReference>
<dbReference type="InterPro" id="IPR013098">
    <property type="entry name" value="Ig_I-set"/>
</dbReference>
<dbReference type="Ensembl" id="ENSGWIT00000059818.1">
    <property type="protein sequence ID" value="ENSGWIP00000055562.1"/>
    <property type="gene ID" value="ENSGWIG00000026429.1"/>
</dbReference>
<proteinExistence type="predicted"/>
<name>A0A8C5I557_GOUWI</name>
<accession>A0A8C5I557</accession>
<evidence type="ECO:0000313" key="4">
    <source>
        <dbReference type="Ensembl" id="ENSGWIP00000055562.1"/>
    </source>
</evidence>
<dbReference type="AlphaFoldDB" id="A0A8C5I557"/>
<dbReference type="SMART" id="SM00409">
    <property type="entry name" value="IG"/>
    <property type="match status" value="1"/>
</dbReference>
<protein>
    <recommendedName>
        <fullName evidence="3">Ig-like domain-containing protein</fullName>
    </recommendedName>
</protein>
<dbReference type="InterPro" id="IPR003598">
    <property type="entry name" value="Ig_sub2"/>
</dbReference>
<evidence type="ECO:0000256" key="2">
    <source>
        <dbReference type="ARBA" id="ARBA00023319"/>
    </source>
</evidence>
<organism evidence="4 5">
    <name type="scientific">Gouania willdenowi</name>
    <name type="common">Blunt-snouted clingfish</name>
    <name type="synonym">Lepadogaster willdenowi</name>
    <dbReference type="NCBI Taxonomy" id="441366"/>
    <lineage>
        <taxon>Eukaryota</taxon>
        <taxon>Metazoa</taxon>
        <taxon>Chordata</taxon>
        <taxon>Craniata</taxon>
        <taxon>Vertebrata</taxon>
        <taxon>Euteleostomi</taxon>
        <taxon>Actinopterygii</taxon>
        <taxon>Neopterygii</taxon>
        <taxon>Teleostei</taxon>
        <taxon>Neoteleostei</taxon>
        <taxon>Acanthomorphata</taxon>
        <taxon>Ovalentaria</taxon>
        <taxon>Blenniimorphae</taxon>
        <taxon>Blenniiformes</taxon>
        <taxon>Gobiesocoidei</taxon>
        <taxon>Gobiesocidae</taxon>
        <taxon>Gobiesocinae</taxon>
        <taxon>Gouania</taxon>
    </lineage>
</organism>
<dbReference type="InterPro" id="IPR013783">
    <property type="entry name" value="Ig-like_fold"/>
</dbReference>